<feature type="domain" description="HTH tetR-type" evidence="5">
    <location>
        <begin position="9"/>
        <end position="69"/>
    </location>
</feature>
<gene>
    <name evidence="6" type="ORF">SAMN05443668_13026</name>
</gene>
<sequence length="204" mass="22309">MSAAVQASDATPERILQAAITELAEHGFAGLRTDRVVAAAGCNKQLLYYYYGSKAGLRDAVLERMASESAPRWEQLEGLGLVDAVRVITETMAAGERHWRRVLAWEGAEHVIGESEIVLEELRTKAWQRMVRVFESAQADGTLSESVDAKILALLFSLMTMAPDTLPQITRMVTGQEASDPAFVEGLVETIRFLGASVAQDVRS</sequence>
<dbReference type="InterPro" id="IPR001647">
    <property type="entry name" value="HTH_TetR"/>
</dbReference>
<dbReference type="EMBL" id="FRCS01000030">
    <property type="protein sequence ID" value="SHN47923.1"/>
    <property type="molecule type" value="Genomic_DNA"/>
</dbReference>
<dbReference type="PANTHER" id="PTHR30055">
    <property type="entry name" value="HTH-TYPE TRANSCRIPTIONAL REGULATOR RUTR"/>
    <property type="match status" value="1"/>
</dbReference>
<name>A0A1M7RNN6_9ACTN</name>
<evidence type="ECO:0000259" key="5">
    <source>
        <dbReference type="PROSITE" id="PS50977"/>
    </source>
</evidence>
<dbReference type="InterPro" id="IPR050109">
    <property type="entry name" value="HTH-type_TetR-like_transc_reg"/>
</dbReference>
<feature type="DNA-binding region" description="H-T-H motif" evidence="4">
    <location>
        <begin position="32"/>
        <end position="51"/>
    </location>
</feature>
<dbReference type="PROSITE" id="PS50977">
    <property type="entry name" value="HTH_TETR_2"/>
    <property type="match status" value="1"/>
</dbReference>
<dbReference type="PANTHER" id="PTHR30055:SF234">
    <property type="entry name" value="HTH-TYPE TRANSCRIPTIONAL REGULATOR BETI"/>
    <property type="match status" value="1"/>
</dbReference>
<dbReference type="RefSeq" id="WP_073266249.1">
    <property type="nucleotide sequence ID" value="NZ_FRCS01000030.1"/>
</dbReference>
<dbReference type="GO" id="GO:0000976">
    <property type="term" value="F:transcription cis-regulatory region binding"/>
    <property type="evidence" value="ECO:0007669"/>
    <property type="project" value="TreeGrafter"/>
</dbReference>
<evidence type="ECO:0000313" key="6">
    <source>
        <dbReference type="EMBL" id="SHN47923.1"/>
    </source>
</evidence>
<dbReference type="Proteomes" id="UP000184440">
    <property type="component" value="Unassembled WGS sequence"/>
</dbReference>
<dbReference type="Gene3D" id="1.10.357.10">
    <property type="entry name" value="Tetracycline Repressor, domain 2"/>
    <property type="match status" value="1"/>
</dbReference>
<evidence type="ECO:0000256" key="1">
    <source>
        <dbReference type="ARBA" id="ARBA00023015"/>
    </source>
</evidence>
<keyword evidence="1" id="KW-0805">Transcription regulation</keyword>
<organism evidence="6 7">
    <name type="scientific">Cryptosporangium aurantiacum</name>
    <dbReference type="NCBI Taxonomy" id="134849"/>
    <lineage>
        <taxon>Bacteria</taxon>
        <taxon>Bacillati</taxon>
        <taxon>Actinomycetota</taxon>
        <taxon>Actinomycetes</taxon>
        <taxon>Cryptosporangiales</taxon>
        <taxon>Cryptosporangiaceae</taxon>
        <taxon>Cryptosporangium</taxon>
    </lineage>
</organism>
<protein>
    <submittedName>
        <fullName evidence="6">Transcriptional regulator, TetR family</fullName>
    </submittedName>
</protein>
<dbReference type="OrthoDB" id="4726108at2"/>
<evidence type="ECO:0000256" key="2">
    <source>
        <dbReference type="ARBA" id="ARBA00023125"/>
    </source>
</evidence>
<evidence type="ECO:0000256" key="3">
    <source>
        <dbReference type="ARBA" id="ARBA00023163"/>
    </source>
</evidence>
<dbReference type="SUPFAM" id="SSF46689">
    <property type="entry name" value="Homeodomain-like"/>
    <property type="match status" value="1"/>
</dbReference>
<dbReference type="AlphaFoldDB" id="A0A1M7RNN6"/>
<reference evidence="6 7" key="1">
    <citation type="submission" date="2016-11" db="EMBL/GenBank/DDBJ databases">
        <authorList>
            <person name="Jaros S."/>
            <person name="Januszkiewicz K."/>
            <person name="Wedrychowicz H."/>
        </authorList>
    </citation>
    <scope>NUCLEOTIDE SEQUENCE [LARGE SCALE GENOMIC DNA]</scope>
    <source>
        <strain evidence="6 7">DSM 46144</strain>
    </source>
</reference>
<keyword evidence="7" id="KW-1185">Reference proteome</keyword>
<evidence type="ECO:0000313" key="7">
    <source>
        <dbReference type="Proteomes" id="UP000184440"/>
    </source>
</evidence>
<dbReference type="InterPro" id="IPR036271">
    <property type="entry name" value="Tet_transcr_reg_TetR-rel_C_sf"/>
</dbReference>
<dbReference type="InterPro" id="IPR009057">
    <property type="entry name" value="Homeodomain-like_sf"/>
</dbReference>
<dbReference type="STRING" id="134849.SAMN05443668_13026"/>
<accession>A0A1M7RNN6</accession>
<keyword evidence="2 4" id="KW-0238">DNA-binding</keyword>
<keyword evidence="3" id="KW-0804">Transcription</keyword>
<evidence type="ECO:0000256" key="4">
    <source>
        <dbReference type="PROSITE-ProRule" id="PRU00335"/>
    </source>
</evidence>
<dbReference type="GO" id="GO:0003700">
    <property type="term" value="F:DNA-binding transcription factor activity"/>
    <property type="evidence" value="ECO:0007669"/>
    <property type="project" value="TreeGrafter"/>
</dbReference>
<proteinExistence type="predicted"/>
<dbReference type="SUPFAM" id="SSF48498">
    <property type="entry name" value="Tetracyclin repressor-like, C-terminal domain"/>
    <property type="match status" value="1"/>
</dbReference>
<dbReference type="Pfam" id="PF00440">
    <property type="entry name" value="TetR_N"/>
    <property type="match status" value="1"/>
</dbReference>
<dbReference type="PRINTS" id="PR00455">
    <property type="entry name" value="HTHTETR"/>
</dbReference>